<dbReference type="InterPro" id="IPR003423">
    <property type="entry name" value="OMP_efflux"/>
</dbReference>
<dbReference type="GO" id="GO:1990281">
    <property type="term" value="C:efflux pump complex"/>
    <property type="evidence" value="ECO:0007669"/>
    <property type="project" value="TreeGrafter"/>
</dbReference>
<sequence length="465" mass="50947">MSTSVWAFEPLWTNRALPSASVLDSPDGAHASGCGIDMPRNPLRLQDAVERSLCFNPQTRAAWANVKIQASQVGLGRSAFLPTLSGSWQGTRDGVTNNVTGYPQLDSNYRTNSQNASVSLSWVLYDFGGRAAALRSATALMEAAQANRQETLQTVFLKVATDYYAAQAAHGALAAAREMEQITRNSTDVAVAQFDKGMTSVSDQLQAKTAYTDAVIARVKQESEWQIAVGTLAADMSLPPDTALTLPDVGDGVAADKDFRRSVSDLIKEAQHTHPDVLAAEGQVVAARARKDQVRAEGLPRVSFIAQYSYNNQPTSIQPYYPVFPTTHREWYLGIQVTIPIFEGFARTYLVREAEAQTELQTDTLDEVRQQVGLEVWASYQALQSTTSNLDNTATLLSLATHSYEAARKRYQMGVGNILELLNAQASLARAKRQRIQALTDWRSQRLQLAAKLGKLGMWSLEGVQ</sequence>
<dbReference type="SUPFAM" id="SSF56954">
    <property type="entry name" value="Outer membrane efflux proteins (OEP)"/>
    <property type="match status" value="1"/>
</dbReference>
<dbReference type="GO" id="GO:0015562">
    <property type="term" value="F:efflux transmembrane transporter activity"/>
    <property type="evidence" value="ECO:0007669"/>
    <property type="project" value="InterPro"/>
</dbReference>
<dbReference type="GO" id="GO:0009279">
    <property type="term" value="C:cell outer membrane"/>
    <property type="evidence" value="ECO:0007669"/>
    <property type="project" value="UniProtKB-SubCell"/>
</dbReference>
<dbReference type="EMBL" id="FXAT01000020">
    <property type="protein sequence ID" value="SMG61216.1"/>
    <property type="molecule type" value="Genomic_DNA"/>
</dbReference>
<dbReference type="PANTHER" id="PTHR30026:SF20">
    <property type="entry name" value="OUTER MEMBRANE PROTEIN TOLC"/>
    <property type="match status" value="1"/>
</dbReference>
<evidence type="ECO:0000256" key="4">
    <source>
        <dbReference type="ARBA" id="ARBA00022692"/>
    </source>
</evidence>
<keyword evidence="2 7" id="KW-0813">Transport</keyword>
<evidence type="ECO:0000256" key="3">
    <source>
        <dbReference type="ARBA" id="ARBA00022452"/>
    </source>
</evidence>
<dbReference type="InterPro" id="IPR051906">
    <property type="entry name" value="TolC-like"/>
</dbReference>
<evidence type="ECO:0000256" key="7">
    <source>
        <dbReference type="PIRNR" id="PIRNR001892"/>
    </source>
</evidence>
<dbReference type="RefSeq" id="WP_085489751.1">
    <property type="nucleotide sequence ID" value="NZ_FXAT01000020.1"/>
</dbReference>
<comment type="subcellular location">
    <subcellularLocation>
        <location evidence="7">Cell outer membrane</location>
        <topology evidence="7">Peripheral membrane protein</topology>
    </subcellularLocation>
</comment>
<dbReference type="AlphaFoldDB" id="A0A1X7M4U5"/>
<evidence type="ECO:0000313" key="9">
    <source>
        <dbReference type="Proteomes" id="UP000193228"/>
    </source>
</evidence>
<dbReference type="PANTHER" id="PTHR30026">
    <property type="entry name" value="OUTER MEMBRANE PROTEIN TOLC"/>
    <property type="match status" value="1"/>
</dbReference>
<dbReference type="Proteomes" id="UP000193228">
    <property type="component" value="Unassembled WGS sequence"/>
</dbReference>
<keyword evidence="7" id="KW-0204">Cytolysis</keyword>
<organism evidence="8 9">
    <name type="scientific">Paraburkholderia susongensis</name>
    <dbReference type="NCBI Taxonomy" id="1515439"/>
    <lineage>
        <taxon>Bacteria</taxon>
        <taxon>Pseudomonadati</taxon>
        <taxon>Pseudomonadota</taxon>
        <taxon>Betaproteobacteria</taxon>
        <taxon>Burkholderiales</taxon>
        <taxon>Burkholderiaceae</taxon>
        <taxon>Paraburkholderia</taxon>
    </lineage>
</organism>
<proteinExistence type="inferred from homology"/>
<dbReference type="OrthoDB" id="8553524at2"/>
<reference evidence="9" key="1">
    <citation type="submission" date="2017-04" db="EMBL/GenBank/DDBJ databases">
        <authorList>
            <person name="Varghese N."/>
            <person name="Submissions S."/>
        </authorList>
    </citation>
    <scope>NUCLEOTIDE SEQUENCE [LARGE SCALE GENOMIC DNA]</scope>
    <source>
        <strain evidence="9">LMG 29540</strain>
    </source>
</reference>
<dbReference type="Pfam" id="PF02321">
    <property type="entry name" value="OEP"/>
    <property type="match status" value="2"/>
</dbReference>
<dbReference type="GO" id="GO:0015288">
    <property type="term" value="F:porin activity"/>
    <property type="evidence" value="ECO:0007669"/>
    <property type="project" value="TreeGrafter"/>
</dbReference>
<keyword evidence="3" id="KW-1134">Transmembrane beta strand</keyword>
<dbReference type="GO" id="GO:0031640">
    <property type="term" value="P:killing of cells of another organism"/>
    <property type="evidence" value="ECO:0007669"/>
    <property type="project" value="UniProtKB-KW"/>
</dbReference>
<gene>
    <name evidence="8" type="ORF">SAMN06265784_12037</name>
</gene>
<dbReference type="Gene3D" id="1.20.1600.10">
    <property type="entry name" value="Outer membrane efflux proteins (OEP)"/>
    <property type="match status" value="1"/>
</dbReference>
<keyword evidence="7" id="KW-0354">Hemolysis</keyword>
<dbReference type="PIRSF" id="PIRSF001892">
    <property type="entry name" value="CyaE"/>
    <property type="match status" value="1"/>
</dbReference>
<evidence type="ECO:0000256" key="1">
    <source>
        <dbReference type="ARBA" id="ARBA00007613"/>
    </source>
</evidence>
<evidence type="ECO:0000313" key="8">
    <source>
        <dbReference type="EMBL" id="SMG61216.1"/>
    </source>
</evidence>
<dbReference type="STRING" id="1515439.SAMN06265784_12037"/>
<evidence type="ECO:0000256" key="6">
    <source>
        <dbReference type="ARBA" id="ARBA00023237"/>
    </source>
</evidence>
<keyword evidence="6 7" id="KW-0998">Cell outer membrane</keyword>
<accession>A0A1X7M4U5</accession>
<evidence type="ECO:0000256" key="2">
    <source>
        <dbReference type="ARBA" id="ARBA00022448"/>
    </source>
</evidence>
<name>A0A1X7M4U5_9BURK</name>
<keyword evidence="9" id="KW-1185">Reference proteome</keyword>
<dbReference type="InterPro" id="IPR028351">
    <property type="entry name" value="CyaE"/>
</dbReference>
<protein>
    <recommendedName>
        <fullName evidence="7">Protein CyaE</fullName>
    </recommendedName>
</protein>
<comment type="function">
    <text evidence="7">CyaE is necessary for transport of calmodulin-sensitive adenylate cyclase-hemolysin (cyclolysin).</text>
</comment>
<keyword evidence="5 7" id="KW-0472">Membrane</keyword>
<comment type="similarity">
    <text evidence="1 7">Belongs to the outer membrane factor (OMF) (TC 1.B.17) family.</text>
</comment>
<keyword evidence="4" id="KW-0812">Transmembrane</keyword>
<evidence type="ECO:0000256" key="5">
    <source>
        <dbReference type="ARBA" id="ARBA00023136"/>
    </source>
</evidence>